<dbReference type="PROSITE" id="PS50075">
    <property type="entry name" value="CARRIER"/>
    <property type="match status" value="1"/>
</dbReference>
<evidence type="ECO:0000256" key="4">
    <source>
        <dbReference type="ARBA" id="ARBA00022832"/>
    </source>
</evidence>
<feature type="domain" description="Carrier" evidence="7">
    <location>
        <begin position="1"/>
        <end position="73"/>
    </location>
</feature>
<evidence type="ECO:0000256" key="6">
    <source>
        <dbReference type="ARBA" id="ARBA00023160"/>
    </source>
</evidence>
<accession>A0A3S0US65</accession>
<keyword evidence="5" id="KW-0443">Lipid metabolism</keyword>
<evidence type="ECO:0000313" key="8">
    <source>
        <dbReference type="EMBL" id="RUP76576.1"/>
    </source>
</evidence>
<keyword evidence="1" id="KW-0596">Phosphopantetheine</keyword>
<dbReference type="GO" id="GO:0000035">
    <property type="term" value="F:acyl binding"/>
    <property type="evidence" value="ECO:0007669"/>
    <property type="project" value="TreeGrafter"/>
</dbReference>
<dbReference type="AlphaFoldDB" id="A0A3S0US65"/>
<evidence type="ECO:0000259" key="7">
    <source>
        <dbReference type="PROSITE" id="PS50075"/>
    </source>
</evidence>
<reference evidence="8 9" key="1">
    <citation type="journal article" date="2019" name="Genome Biol. Evol.">
        <title>Toxin and genome evolution in a Drosophila defensive symbiosis.</title>
        <authorList>
            <person name="Ballinger M.J."/>
            <person name="Gawryluk R.M."/>
            <person name="Perlman S.J."/>
        </authorList>
    </citation>
    <scope>NUCLEOTIDE SEQUENCE [LARGE SCALE GENOMIC DNA]</scope>
    <source>
        <strain evidence="9">sNeo</strain>
    </source>
</reference>
<evidence type="ECO:0000256" key="3">
    <source>
        <dbReference type="ARBA" id="ARBA00022553"/>
    </source>
</evidence>
<keyword evidence="3" id="KW-0597">Phosphoprotein</keyword>
<comment type="caution">
    <text evidence="8">The sequence shown here is derived from an EMBL/GenBank/DDBJ whole genome shotgun (WGS) entry which is preliminary data.</text>
</comment>
<dbReference type="InterPro" id="IPR003231">
    <property type="entry name" value="ACP"/>
</dbReference>
<evidence type="ECO:0000313" key="9">
    <source>
        <dbReference type="Proteomes" id="UP000274545"/>
    </source>
</evidence>
<gene>
    <name evidence="8" type="ORF">D6D54_05980</name>
</gene>
<name>A0A3S0US65_9MOLU</name>
<dbReference type="PANTHER" id="PTHR20863">
    <property type="entry name" value="ACYL CARRIER PROTEIN"/>
    <property type="match status" value="1"/>
</dbReference>
<dbReference type="InterPro" id="IPR036736">
    <property type="entry name" value="ACP-like_sf"/>
</dbReference>
<keyword evidence="4" id="KW-0276">Fatty acid metabolism</keyword>
<keyword evidence="2" id="KW-0444">Lipid biosynthesis</keyword>
<evidence type="ECO:0000256" key="5">
    <source>
        <dbReference type="ARBA" id="ARBA00023098"/>
    </source>
</evidence>
<evidence type="ECO:0000256" key="2">
    <source>
        <dbReference type="ARBA" id="ARBA00022516"/>
    </source>
</evidence>
<dbReference type="GO" id="GO:0016020">
    <property type="term" value="C:membrane"/>
    <property type="evidence" value="ECO:0007669"/>
    <property type="project" value="GOC"/>
</dbReference>
<dbReference type="InterPro" id="IPR009081">
    <property type="entry name" value="PP-bd_ACP"/>
</dbReference>
<dbReference type="SUPFAM" id="SSF47336">
    <property type="entry name" value="ACP-like"/>
    <property type="match status" value="1"/>
</dbReference>
<dbReference type="GO" id="GO:0009245">
    <property type="term" value="P:lipid A biosynthetic process"/>
    <property type="evidence" value="ECO:0007669"/>
    <property type="project" value="TreeGrafter"/>
</dbReference>
<sequence length="74" mass="8362">MDVLNEVKKVLKEHGVSKKVDLNTEFKSIGLDSLDLMDLVIEAEKKIGIQIPDDKLMDIKTVADLVKIIEEIKK</sequence>
<dbReference type="EMBL" id="RAHC01000007">
    <property type="protein sequence ID" value="RUP76576.1"/>
    <property type="molecule type" value="Genomic_DNA"/>
</dbReference>
<dbReference type="GO" id="GO:0000036">
    <property type="term" value="F:acyl carrier activity"/>
    <property type="evidence" value="ECO:0007669"/>
    <property type="project" value="TreeGrafter"/>
</dbReference>
<dbReference type="PANTHER" id="PTHR20863:SF76">
    <property type="entry name" value="CARRIER DOMAIN-CONTAINING PROTEIN"/>
    <property type="match status" value="1"/>
</dbReference>
<protein>
    <submittedName>
        <fullName evidence="8">Acyl carrier protein</fullName>
    </submittedName>
</protein>
<dbReference type="Gene3D" id="1.10.1200.10">
    <property type="entry name" value="ACP-like"/>
    <property type="match status" value="1"/>
</dbReference>
<evidence type="ECO:0000256" key="1">
    <source>
        <dbReference type="ARBA" id="ARBA00022450"/>
    </source>
</evidence>
<dbReference type="Pfam" id="PF00550">
    <property type="entry name" value="PP-binding"/>
    <property type="match status" value="1"/>
</dbReference>
<dbReference type="RefSeq" id="WP_127093091.1">
    <property type="nucleotide sequence ID" value="NZ_RAHC01000007.1"/>
</dbReference>
<organism evidence="8 9">
    <name type="scientific">Spiroplasma poulsonii</name>
    <dbReference type="NCBI Taxonomy" id="2138"/>
    <lineage>
        <taxon>Bacteria</taxon>
        <taxon>Bacillati</taxon>
        <taxon>Mycoplasmatota</taxon>
        <taxon>Mollicutes</taxon>
        <taxon>Entomoplasmatales</taxon>
        <taxon>Spiroplasmataceae</taxon>
        <taxon>Spiroplasma</taxon>
    </lineage>
</organism>
<proteinExistence type="predicted"/>
<keyword evidence="6" id="KW-0275">Fatty acid biosynthesis</keyword>
<dbReference type="Proteomes" id="UP000274545">
    <property type="component" value="Unassembled WGS sequence"/>
</dbReference>
<dbReference type="GO" id="GO:0005829">
    <property type="term" value="C:cytosol"/>
    <property type="evidence" value="ECO:0007669"/>
    <property type="project" value="TreeGrafter"/>
</dbReference>